<dbReference type="Proteomes" id="UP000318053">
    <property type="component" value="Unassembled WGS sequence"/>
</dbReference>
<proteinExistence type="predicted"/>
<dbReference type="EMBL" id="SJPK01000031">
    <property type="protein sequence ID" value="TWT52146.1"/>
    <property type="molecule type" value="Genomic_DNA"/>
</dbReference>
<reference evidence="1 2" key="1">
    <citation type="submission" date="2019-02" db="EMBL/GenBank/DDBJ databases">
        <title>Deep-cultivation of Planctomycetes and their phenomic and genomic characterization uncovers novel biology.</title>
        <authorList>
            <person name="Wiegand S."/>
            <person name="Jogler M."/>
            <person name="Boedeker C."/>
            <person name="Pinto D."/>
            <person name="Vollmers J."/>
            <person name="Rivas-Marin E."/>
            <person name="Kohn T."/>
            <person name="Peeters S.H."/>
            <person name="Heuer A."/>
            <person name="Rast P."/>
            <person name="Oberbeckmann S."/>
            <person name="Bunk B."/>
            <person name="Jeske O."/>
            <person name="Meyerdierks A."/>
            <person name="Storesund J.E."/>
            <person name="Kallscheuer N."/>
            <person name="Luecker S."/>
            <person name="Lage O.M."/>
            <person name="Pohl T."/>
            <person name="Merkel B.J."/>
            <person name="Hornburger P."/>
            <person name="Mueller R.-W."/>
            <person name="Bruemmer F."/>
            <person name="Labrenz M."/>
            <person name="Spormann A.M."/>
            <person name="Op Den Camp H."/>
            <person name="Overmann J."/>
            <person name="Amann R."/>
            <person name="Jetten M.S.M."/>
            <person name="Mascher T."/>
            <person name="Medema M.H."/>
            <person name="Devos D.P."/>
            <person name="Kaster A.-K."/>
            <person name="Ovreas L."/>
            <person name="Rohde M."/>
            <person name="Galperin M.Y."/>
            <person name="Jogler C."/>
        </authorList>
    </citation>
    <scope>NUCLEOTIDE SEQUENCE [LARGE SCALE GENOMIC DNA]</scope>
    <source>
        <strain evidence="1 2">CA85</strain>
    </source>
</reference>
<organism evidence="1 2">
    <name type="scientific">Allorhodopirellula solitaria</name>
    <dbReference type="NCBI Taxonomy" id="2527987"/>
    <lineage>
        <taxon>Bacteria</taxon>
        <taxon>Pseudomonadati</taxon>
        <taxon>Planctomycetota</taxon>
        <taxon>Planctomycetia</taxon>
        <taxon>Pirellulales</taxon>
        <taxon>Pirellulaceae</taxon>
        <taxon>Allorhodopirellula</taxon>
    </lineage>
</organism>
<name>A0A5C5WMT4_9BACT</name>
<comment type="caution">
    <text evidence="1">The sequence shown here is derived from an EMBL/GenBank/DDBJ whole genome shotgun (WGS) entry which is preliminary data.</text>
</comment>
<evidence type="ECO:0000313" key="1">
    <source>
        <dbReference type="EMBL" id="TWT52146.1"/>
    </source>
</evidence>
<evidence type="ECO:0000313" key="2">
    <source>
        <dbReference type="Proteomes" id="UP000318053"/>
    </source>
</evidence>
<keyword evidence="2" id="KW-1185">Reference proteome</keyword>
<protein>
    <submittedName>
        <fullName evidence="1">Uncharacterized protein</fullName>
    </submittedName>
</protein>
<dbReference type="AlphaFoldDB" id="A0A5C5WMT4"/>
<accession>A0A5C5WMT4</accession>
<sequence>MSIRVNTMPMNASDWSDGIKAFHTPPRELSGNCVAQNFVNSISIRLRLNGRQRP</sequence>
<gene>
    <name evidence="1" type="ORF">CA85_50600</name>
</gene>